<keyword evidence="4" id="KW-1185">Reference proteome</keyword>
<organism evidence="3 4">
    <name type="scientific">Puccinia graminis f. sp. tritici</name>
    <dbReference type="NCBI Taxonomy" id="56615"/>
    <lineage>
        <taxon>Eukaryota</taxon>
        <taxon>Fungi</taxon>
        <taxon>Dikarya</taxon>
        <taxon>Basidiomycota</taxon>
        <taxon>Pucciniomycotina</taxon>
        <taxon>Pucciniomycetes</taxon>
        <taxon>Pucciniales</taxon>
        <taxon>Pucciniaceae</taxon>
        <taxon>Puccinia</taxon>
    </lineage>
</organism>
<name>A0A5B0MBU3_PUCGR</name>
<evidence type="ECO:0000313" key="4">
    <source>
        <dbReference type="Proteomes" id="UP000324748"/>
    </source>
</evidence>
<accession>A0A5B0MBU3</accession>
<dbReference type="EMBL" id="VSWC01000158">
    <property type="protein sequence ID" value="KAA1073468.1"/>
    <property type="molecule type" value="Genomic_DNA"/>
</dbReference>
<evidence type="ECO:0000256" key="1">
    <source>
        <dbReference type="SAM" id="MobiDB-lite"/>
    </source>
</evidence>
<protein>
    <submittedName>
        <fullName evidence="3">Uncharacterized protein</fullName>
    </submittedName>
</protein>
<feature type="chain" id="PRO_5023065287" evidence="2">
    <location>
        <begin position="26"/>
        <end position="426"/>
    </location>
</feature>
<reference evidence="3 4" key="1">
    <citation type="submission" date="2019-05" db="EMBL/GenBank/DDBJ databases">
        <title>Emergence of the Ug99 lineage of the wheat stem rust pathogen through somatic hybridization.</title>
        <authorList>
            <person name="Li F."/>
            <person name="Upadhyaya N.M."/>
            <person name="Sperschneider J."/>
            <person name="Matny O."/>
            <person name="Nguyen-Phuc H."/>
            <person name="Mago R."/>
            <person name="Raley C."/>
            <person name="Miller M.E."/>
            <person name="Silverstein K.A.T."/>
            <person name="Henningsen E."/>
            <person name="Hirsch C.D."/>
            <person name="Visser B."/>
            <person name="Pretorius Z.A."/>
            <person name="Steffenson B.J."/>
            <person name="Schwessinger B."/>
            <person name="Dodds P.N."/>
            <person name="Figueroa M."/>
        </authorList>
    </citation>
    <scope>NUCLEOTIDE SEQUENCE [LARGE SCALE GENOMIC DNA]</scope>
    <source>
        <strain evidence="3">21-0</strain>
    </source>
</reference>
<feature type="region of interest" description="Disordered" evidence="1">
    <location>
        <begin position="95"/>
        <end position="123"/>
    </location>
</feature>
<dbReference type="Proteomes" id="UP000324748">
    <property type="component" value="Unassembled WGS sequence"/>
</dbReference>
<feature type="signal peptide" evidence="2">
    <location>
        <begin position="1"/>
        <end position="25"/>
    </location>
</feature>
<feature type="compositionally biased region" description="Polar residues" evidence="1">
    <location>
        <begin position="100"/>
        <end position="115"/>
    </location>
</feature>
<dbReference type="AlphaFoldDB" id="A0A5B0MBU3"/>
<keyword evidence="2" id="KW-0732">Signal</keyword>
<comment type="caution">
    <text evidence="3">The sequence shown here is derived from an EMBL/GenBank/DDBJ whole genome shotgun (WGS) entry which is preliminary data.</text>
</comment>
<evidence type="ECO:0000256" key="2">
    <source>
        <dbReference type="SAM" id="SignalP"/>
    </source>
</evidence>
<proteinExistence type="predicted"/>
<gene>
    <name evidence="3" type="ORF">PGT21_013028</name>
</gene>
<sequence length="426" mass="48390">MNLFQFCSLPYFFIIILELIEEIGSAPIPELKPTCNFSPSFHGLEPNVEEAEERKSNFRSHLEFEVPQKHGRLADGRMGEAIPVLEERRQATIPMPSDYPAQSTSMSIAETSGGRSSDALRSRNADVRVSTDPIGWHSKIKGHPLERLKQKIMFRGNRRSHQTVNLASPLSKTRFADNGQLETGSTSSLTLVQDPVKSRIVRKVDQNRFPIKVPVTKEAWMTQQIHSFSSDYSKLMHSLFCRLHPASNHFQIGSKKRIPGTPVSMSSILKVGDSEVMLRLNWIVDKDGRDCAVEQLITRFTSLINFITCYHSELLKALGAKADQVRIHNEALMKWLLAEIFNPPTGVPIIGRITRQQIVIQDLTLRALDACLSKYFALPEAEHNPSKFACMVISFWYRVRKRSHYHIDTMDSLLKEIQIRSLVTNP</sequence>
<dbReference type="OrthoDB" id="2507194at2759"/>
<evidence type="ECO:0000313" key="3">
    <source>
        <dbReference type="EMBL" id="KAA1073468.1"/>
    </source>
</evidence>